<dbReference type="EMBL" id="UINC01161362">
    <property type="protein sequence ID" value="SVD60505.1"/>
    <property type="molecule type" value="Genomic_DNA"/>
</dbReference>
<name>A0A382WQ41_9ZZZZ</name>
<evidence type="ECO:0000313" key="2">
    <source>
        <dbReference type="EMBL" id="SVD60505.1"/>
    </source>
</evidence>
<feature type="region of interest" description="Disordered" evidence="1">
    <location>
        <begin position="1"/>
        <end position="53"/>
    </location>
</feature>
<accession>A0A382WQ41</accession>
<dbReference type="AlphaFoldDB" id="A0A382WQ41"/>
<feature type="non-terminal residue" evidence="2">
    <location>
        <position position="262"/>
    </location>
</feature>
<proteinExistence type="predicted"/>
<sequence length="262" mass="28285">MIDTSILVPSQSASSTTSAASSTTVAPTTPTSTTSAVPSPTVAPTTPPSTTSEVAELTAVCSFNEPQRQLSCQASGQSGGSLRWTTSLSTGVGTGNTFEETYEWGQFFDEIQVQLEECNGSDCSVATWSTTVVLEPRGNCPEDFAGWFTTFPLDDHTLIYEVGPPGRIEVGGHHKGHGYFRVPTGMNAVNVRMPVDATLYAGSNHYLTLYSGPDLEDLADVVGDELVLQYRLEFRTECEGLRFRFDHIAEPVPEIVALFTRE</sequence>
<protein>
    <submittedName>
        <fullName evidence="2">Uncharacterized protein</fullName>
    </submittedName>
</protein>
<evidence type="ECO:0000256" key="1">
    <source>
        <dbReference type="SAM" id="MobiDB-lite"/>
    </source>
</evidence>
<gene>
    <name evidence="2" type="ORF">METZ01_LOCUS413359</name>
</gene>
<organism evidence="2">
    <name type="scientific">marine metagenome</name>
    <dbReference type="NCBI Taxonomy" id="408172"/>
    <lineage>
        <taxon>unclassified sequences</taxon>
        <taxon>metagenomes</taxon>
        <taxon>ecological metagenomes</taxon>
    </lineage>
</organism>
<feature type="compositionally biased region" description="Low complexity" evidence="1">
    <location>
        <begin position="8"/>
        <end position="52"/>
    </location>
</feature>
<reference evidence="2" key="1">
    <citation type="submission" date="2018-05" db="EMBL/GenBank/DDBJ databases">
        <authorList>
            <person name="Lanie J.A."/>
            <person name="Ng W.-L."/>
            <person name="Kazmierczak K.M."/>
            <person name="Andrzejewski T.M."/>
            <person name="Davidsen T.M."/>
            <person name="Wayne K.J."/>
            <person name="Tettelin H."/>
            <person name="Glass J.I."/>
            <person name="Rusch D."/>
            <person name="Podicherti R."/>
            <person name="Tsui H.-C.T."/>
            <person name="Winkler M.E."/>
        </authorList>
    </citation>
    <scope>NUCLEOTIDE SEQUENCE</scope>
</reference>